<dbReference type="GO" id="GO:0005762">
    <property type="term" value="C:mitochondrial large ribosomal subunit"/>
    <property type="evidence" value="ECO:0007669"/>
    <property type="project" value="TreeGrafter"/>
</dbReference>
<dbReference type="InterPro" id="IPR036227">
    <property type="entry name" value="Ribosomal_uL15/eL18_sf"/>
</dbReference>
<dbReference type="STRING" id="10195.A0A3M7R0C8"/>
<dbReference type="GO" id="GO:0003735">
    <property type="term" value="F:structural constituent of ribosome"/>
    <property type="evidence" value="ECO:0007669"/>
    <property type="project" value="InterPro"/>
</dbReference>
<evidence type="ECO:0000256" key="2">
    <source>
        <dbReference type="ARBA" id="ARBA00022980"/>
    </source>
</evidence>
<evidence type="ECO:0000256" key="1">
    <source>
        <dbReference type="ARBA" id="ARBA00007320"/>
    </source>
</evidence>
<dbReference type="OrthoDB" id="361383at2759"/>
<dbReference type="SUPFAM" id="SSF52080">
    <property type="entry name" value="Ribosomal proteins L15p and L18e"/>
    <property type="match status" value="1"/>
</dbReference>
<protein>
    <recommendedName>
        <fullName evidence="4">Large ribosomal subunit protein uL15m</fullName>
    </recommendedName>
    <alternativeName>
        <fullName evidence="5">39S ribosomal protein L15, mitochondrial</fullName>
    </alternativeName>
</protein>
<dbReference type="GO" id="GO:0006412">
    <property type="term" value="P:translation"/>
    <property type="evidence" value="ECO:0007669"/>
    <property type="project" value="InterPro"/>
</dbReference>
<name>A0A3M7R0C8_BRAPC</name>
<dbReference type="InterPro" id="IPR021131">
    <property type="entry name" value="Ribosomal_uL15/eL18"/>
</dbReference>
<dbReference type="PANTHER" id="PTHR12934">
    <property type="entry name" value="50S RIBOSOMAL PROTEIN L15"/>
    <property type="match status" value="1"/>
</dbReference>
<evidence type="ECO:0000256" key="5">
    <source>
        <dbReference type="ARBA" id="ARBA00035423"/>
    </source>
</evidence>
<keyword evidence="8" id="KW-1185">Reference proteome</keyword>
<reference evidence="7 8" key="1">
    <citation type="journal article" date="2018" name="Sci. Rep.">
        <title>Genomic signatures of local adaptation to the degree of environmental predictability in rotifers.</title>
        <authorList>
            <person name="Franch-Gras L."/>
            <person name="Hahn C."/>
            <person name="Garcia-Roger E.M."/>
            <person name="Carmona M.J."/>
            <person name="Serra M."/>
            <person name="Gomez A."/>
        </authorList>
    </citation>
    <scope>NUCLEOTIDE SEQUENCE [LARGE SCALE GENOMIC DNA]</scope>
    <source>
        <strain evidence="7">HYR1</strain>
    </source>
</reference>
<organism evidence="7 8">
    <name type="scientific">Brachionus plicatilis</name>
    <name type="common">Marine rotifer</name>
    <name type="synonym">Brachionus muelleri</name>
    <dbReference type="NCBI Taxonomy" id="10195"/>
    <lineage>
        <taxon>Eukaryota</taxon>
        <taxon>Metazoa</taxon>
        <taxon>Spiralia</taxon>
        <taxon>Gnathifera</taxon>
        <taxon>Rotifera</taxon>
        <taxon>Eurotatoria</taxon>
        <taxon>Monogononta</taxon>
        <taxon>Pseudotrocha</taxon>
        <taxon>Ploima</taxon>
        <taxon>Brachionidae</taxon>
        <taxon>Brachionus</taxon>
    </lineage>
</organism>
<dbReference type="PANTHER" id="PTHR12934:SF11">
    <property type="entry name" value="LARGE RIBOSOMAL SUBUNIT PROTEIN UL15M"/>
    <property type="match status" value="1"/>
</dbReference>
<dbReference type="EMBL" id="REGN01004544">
    <property type="protein sequence ID" value="RNA17060.1"/>
    <property type="molecule type" value="Genomic_DNA"/>
</dbReference>
<accession>A0A3M7R0C8</accession>
<proteinExistence type="inferred from homology"/>
<keyword evidence="2" id="KW-0689">Ribosomal protein</keyword>
<dbReference type="InterPro" id="IPR005749">
    <property type="entry name" value="Ribosomal_uL15_bac-type"/>
</dbReference>
<evidence type="ECO:0000256" key="4">
    <source>
        <dbReference type="ARBA" id="ARBA00035299"/>
    </source>
</evidence>
<evidence type="ECO:0000259" key="6">
    <source>
        <dbReference type="Pfam" id="PF00828"/>
    </source>
</evidence>
<evidence type="ECO:0000313" key="7">
    <source>
        <dbReference type="EMBL" id="RNA17060.1"/>
    </source>
</evidence>
<gene>
    <name evidence="7" type="ORF">BpHYR1_036866</name>
</gene>
<sequence>MASVEKSLLMLRNLPRVALNNIKEFPEVIKERKERHALPRGKDAKFKLGADHKGAAQRMSRPRLGFGKSTPGYLRVPKEYYYSGHHLLRQYLPISLLQIQRLIDLGRLNPNEPIDLTDICNTKLLMFDPNKRHYGFQLTDEGADVFKSKINIEVQWILSELTIAAIERNGGAVTTKYYDIASVHAMSDPRKFFSSGKPIPKNGTPPLNAIEYYTSAANRGYLANPDQIRMERLKLAQKYGYELPDLEKDPLKDMLSKRKDPRQIWHGLEPGWLVNLKDEVILKPADKEWIEYYKS</sequence>
<feature type="domain" description="Large ribosomal subunit protein uL15/eL18" evidence="6">
    <location>
        <begin position="93"/>
        <end position="174"/>
    </location>
</feature>
<comment type="similarity">
    <text evidence="1">Belongs to the universal ribosomal protein uL15 family.</text>
</comment>
<keyword evidence="3" id="KW-0687">Ribonucleoprotein</keyword>
<dbReference type="AlphaFoldDB" id="A0A3M7R0C8"/>
<evidence type="ECO:0000313" key="8">
    <source>
        <dbReference type="Proteomes" id="UP000276133"/>
    </source>
</evidence>
<dbReference type="Pfam" id="PF00828">
    <property type="entry name" value="Ribosomal_L27A"/>
    <property type="match status" value="1"/>
</dbReference>
<evidence type="ECO:0000256" key="3">
    <source>
        <dbReference type="ARBA" id="ARBA00023274"/>
    </source>
</evidence>
<dbReference type="Proteomes" id="UP000276133">
    <property type="component" value="Unassembled WGS sequence"/>
</dbReference>
<comment type="caution">
    <text evidence="7">The sequence shown here is derived from an EMBL/GenBank/DDBJ whole genome shotgun (WGS) entry which is preliminary data.</text>
</comment>